<evidence type="ECO:0000313" key="6">
    <source>
        <dbReference type="Proteomes" id="UP000690515"/>
    </source>
</evidence>
<dbReference type="SMART" id="SM00342">
    <property type="entry name" value="HTH_ARAC"/>
    <property type="match status" value="1"/>
</dbReference>
<dbReference type="SUPFAM" id="SSF46689">
    <property type="entry name" value="Homeodomain-like"/>
    <property type="match status" value="2"/>
</dbReference>
<dbReference type="PROSITE" id="PS00041">
    <property type="entry name" value="HTH_ARAC_FAMILY_1"/>
    <property type="match status" value="1"/>
</dbReference>
<sequence>MNCPVMMALIRLLVKHDGISETLLPEVSLFSSHKPQPRVPLIYQPSLCIVAQGRKIGYLGDREIHYDSGHYLVQTLPLPFECETFASEEAPLFGMSVSIDAATLAELVLALDDPLANDDNSEPPKPMGSVAMTVGMEEAVIRLLRALHDPQAARVMGRNRVREVIFEALQGEQGPALRALVENQGHYSRIVQVLTQMHSELADDISVEQLARRANMSLSTFHHHFKQVTRSSPIQYLKRLRLIKAQLLLSHDEFNVTQTASAVGYKSINQFSRDYKRYFGVSPIQDKV</sequence>
<dbReference type="Proteomes" id="UP000690515">
    <property type="component" value="Unassembled WGS sequence"/>
</dbReference>
<dbReference type="PROSITE" id="PS01124">
    <property type="entry name" value="HTH_ARAC_FAMILY_2"/>
    <property type="match status" value="1"/>
</dbReference>
<evidence type="ECO:0000256" key="3">
    <source>
        <dbReference type="ARBA" id="ARBA00023163"/>
    </source>
</evidence>
<gene>
    <name evidence="5" type="ORF">KCG35_09380</name>
</gene>
<dbReference type="InterPro" id="IPR009594">
    <property type="entry name" value="Tscrpt_reg_HTH_AraC_N"/>
</dbReference>
<dbReference type="PANTHER" id="PTHR43436">
    <property type="entry name" value="ARAC-FAMILY TRANSCRIPTIONAL REGULATOR"/>
    <property type="match status" value="1"/>
</dbReference>
<reference evidence="5 6" key="1">
    <citation type="submission" date="2021-04" db="EMBL/GenBank/DDBJ databases">
        <authorList>
            <person name="Pira H."/>
            <person name="Risdian C."/>
            <person name="Wink J."/>
        </authorList>
    </citation>
    <scope>NUCLEOTIDE SEQUENCE [LARGE SCALE GENOMIC DNA]</scope>
    <source>
        <strain evidence="5 6">WH53</strain>
    </source>
</reference>
<keyword evidence="6" id="KW-1185">Reference proteome</keyword>
<keyword evidence="2" id="KW-0238">DNA-binding</keyword>
<evidence type="ECO:0000313" key="5">
    <source>
        <dbReference type="EMBL" id="MBU2711273.1"/>
    </source>
</evidence>
<dbReference type="InterPro" id="IPR018062">
    <property type="entry name" value="HTH_AraC-typ_CS"/>
</dbReference>
<keyword evidence="3" id="KW-0804">Transcription</keyword>
<dbReference type="Gene3D" id="1.10.10.60">
    <property type="entry name" value="Homeodomain-like"/>
    <property type="match status" value="2"/>
</dbReference>
<proteinExistence type="predicted"/>
<dbReference type="Pfam" id="PF06719">
    <property type="entry name" value="AraC_N"/>
    <property type="match status" value="1"/>
</dbReference>
<protein>
    <submittedName>
        <fullName evidence="5">AraC family transcriptional regulator</fullName>
    </submittedName>
</protein>
<name>A0ABS5ZBY6_9GAMM</name>
<dbReference type="PANTHER" id="PTHR43436:SF2">
    <property type="entry name" value="ARAC_XYLS FAMILY TRANSCRIPTIONAL REGULATOR"/>
    <property type="match status" value="1"/>
</dbReference>
<feature type="domain" description="HTH araC/xylS-type" evidence="4">
    <location>
        <begin position="191"/>
        <end position="288"/>
    </location>
</feature>
<dbReference type="EMBL" id="JAGSOY010000017">
    <property type="protein sequence ID" value="MBU2711273.1"/>
    <property type="molecule type" value="Genomic_DNA"/>
</dbReference>
<keyword evidence="1" id="KW-0805">Transcription regulation</keyword>
<evidence type="ECO:0000259" key="4">
    <source>
        <dbReference type="PROSITE" id="PS01124"/>
    </source>
</evidence>
<accession>A0ABS5ZBY6</accession>
<evidence type="ECO:0000256" key="1">
    <source>
        <dbReference type="ARBA" id="ARBA00023015"/>
    </source>
</evidence>
<comment type="caution">
    <text evidence="5">The sequence shown here is derived from an EMBL/GenBank/DDBJ whole genome shotgun (WGS) entry which is preliminary data.</text>
</comment>
<dbReference type="RefSeq" id="WP_215819481.1">
    <property type="nucleotide sequence ID" value="NZ_JAGSOY010000017.1"/>
</dbReference>
<dbReference type="InterPro" id="IPR009057">
    <property type="entry name" value="Homeodomain-like_sf"/>
</dbReference>
<evidence type="ECO:0000256" key="2">
    <source>
        <dbReference type="ARBA" id="ARBA00023125"/>
    </source>
</evidence>
<dbReference type="Pfam" id="PF12833">
    <property type="entry name" value="HTH_18"/>
    <property type="match status" value="1"/>
</dbReference>
<organism evidence="5 6">
    <name type="scientific">Zooshikella harenae</name>
    <dbReference type="NCBI Taxonomy" id="2827238"/>
    <lineage>
        <taxon>Bacteria</taxon>
        <taxon>Pseudomonadati</taxon>
        <taxon>Pseudomonadota</taxon>
        <taxon>Gammaproteobacteria</taxon>
        <taxon>Oceanospirillales</taxon>
        <taxon>Zooshikellaceae</taxon>
        <taxon>Zooshikella</taxon>
    </lineage>
</organism>
<dbReference type="InterPro" id="IPR018060">
    <property type="entry name" value="HTH_AraC"/>
</dbReference>